<dbReference type="Gene3D" id="1.10.10.60">
    <property type="entry name" value="Homeodomain-like"/>
    <property type="match status" value="1"/>
</dbReference>
<dbReference type="EMBL" id="CAJHUC010001817">
    <property type="protein sequence ID" value="CAD7702412.1"/>
    <property type="molecule type" value="Genomic_DNA"/>
</dbReference>
<organism evidence="2 3">
    <name type="scientific">Ostreobium quekettii</name>
    <dbReference type="NCBI Taxonomy" id="121088"/>
    <lineage>
        <taxon>Eukaryota</taxon>
        <taxon>Viridiplantae</taxon>
        <taxon>Chlorophyta</taxon>
        <taxon>core chlorophytes</taxon>
        <taxon>Ulvophyceae</taxon>
        <taxon>TCBD clade</taxon>
        <taxon>Bryopsidales</taxon>
        <taxon>Ostreobineae</taxon>
        <taxon>Ostreobiaceae</taxon>
        <taxon>Ostreobium</taxon>
    </lineage>
</organism>
<comment type="caution">
    <text evidence="2">The sequence shown here is derived from an EMBL/GenBank/DDBJ whole genome shotgun (WGS) entry which is preliminary data.</text>
</comment>
<evidence type="ECO:0000313" key="3">
    <source>
        <dbReference type="Proteomes" id="UP000708148"/>
    </source>
</evidence>
<dbReference type="InterPro" id="IPR009057">
    <property type="entry name" value="Homeodomain-like_sf"/>
</dbReference>
<dbReference type="CDD" id="cd00167">
    <property type="entry name" value="SANT"/>
    <property type="match status" value="1"/>
</dbReference>
<dbReference type="Proteomes" id="UP000708148">
    <property type="component" value="Unassembled WGS sequence"/>
</dbReference>
<dbReference type="InterPro" id="IPR001005">
    <property type="entry name" value="SANT/Myb"/>
</dbReference>
<protein>
    <recommendedName>
        <fullName evidence="1">Myb-like domain-containing protein</fullName>
    </recommendedName>
</protein>
<dbReference type="SMART" id="SM00717">
    <property type="entry name" value="SANT"/>
    <property type="match status" value="1"/>
</dbReference>
<proteinExistence type="predicted"/>
<dbReference type="SUPFAM" id="SSF46689">
    <property type="entry name" value="Homeodomain-like"/>
    <property type="match status" value="1"/>
</dbReference>
<feature type="domain" description="Myb-like" evidence="1">
    <location>
        <begin position="69"/>
        <end position="120"/>
    </location>
</feature>
<sequence>MWDAARTCAHPRRLAERLSTSPCNNSGRQHISADRGGQRRRAMLLFAALAVRAAVGNELAEGGEGAPRDHGSWTPVEEKIFQAALAVHRDHPRKWQEIARLLPFKDAAACELHGRELQVSRRREGSAG</sequence>
<accession>A0A8S1JEX7</accession>
<reference evidence="2" key="1">
    <citation type="submission" date="2020-12" db="EMBL/GenBank/DDBJ databases">
        <authorList>
            <person name="Iha C."/>
        </authorList>
    </citation>
    <scope>NUCLEOTIDE SEQUENCE</scope>
</reference>
<dbReference type="OrthoDB" id="118550at2759"/>
<name>A0A8S1JEX7_9CHLO</name>
<evidence type="ECO:0000259" key="1">
    <source>
        <dbReference type="SMART" id="SM00717"/>
    </source>
</evidence>
<keyword evidence="3" id="KW-1185">Reference proteome</keyword>
<dbReference type="Pfam" id="PF00249">
    <property type="entry name" value="Myb_DNA-binding"/>
    <property type="match status" value="1"/>
</dbReference>
<dbReference type="AlphaFoldDB" id="A0A8S1JEX7"/>
<gene>
    <name evidence="2" type="ORF">OSTQU699_LOCUS7769</name>
</gene>
<evidence type="ECO:0000313" key="2">
    <source>
        <dbReference type="EMBL" id="CAD7702412.1"/>
    </source>
</evidence>